<name>A0A8H4RPC6_9HELO</name>
<dbReference type="InterPro" id="IPR010730">
    <property type="entry name" value="HET"/>
</dbReference>
<dbReference type="OrthoDB" id="5362512at2759"/>
<dbReference type="AlphaFoldDB" id="A0A8H4RPC6"/>
<evidence type="ECO:0000259" key="1">
    <source>
        <dbReference type="Pfam" id="PF06985"/>
    </source>
</evidence>
<dbReference type="Proteomes" id="UP000566819">
    <property type="component" value="Unassembled WGS sequence"/>
</dbReference>
<dbReference type="EMBL" id="JAAMPI010000392">
    <property type="protein sequence ID" value="KAF4631972.1"/>
    <property type="molecule type" value="Genomic_DNA"/>
</dbReference>
<dbReference type="PANTHER" id="PTHR33112">
    <property type="entry name" value="DOMAIN PROTEIN, PUTATIVE-RELATED"/>
    <property type="match status" value="1"/>
</dbReference>
<accession>A0A8H4RPC6</accession>
<gene>
    <name evidence="2" type="ORF">G7Y89_g6152</name>
</gene>
<proteinExistence type="predicted"/>
<keyword evidence="3" id="KW-1185">Reference proteome</keyword>
<sequence length="801" mass="91118">MLCNLFKNVQIFLHESFINFLYPAVQISRSLVLVILFSGSCRVDRGIILQINFNSTEKSLVRAFGEAYHFANAAIELEEGLVNYYRLFSGYEGQEWYELRYAAGDWCLELYQILMSSRLCSRCEGILVGPQSLRQENPHHTSASDLIRAANDGCYICGIIARSDAFESLDSSVIFQATWYLTPLSGRQTGWFKLTIDAAPSEEEIEMMDEEPSDGSQSDSVENVEDGFGMPEVPMWVFYLQPAVDVEDSITQSEPPPSLDDPELLDLAQSWLSDCSSGHRCGERQSDFRPTRLIEILSSDHARVVIAHQEPSIDLYATLSHCWGKSKRLKLETTNLDKLRANINIGELPNTYREVIAICIGLGLRHIWIDSLCIVQDSWDDWQHEALTMKDVYQNSALNIAAAASAESTQPSFLRRDVQKIRPLEVSTRWTSQEIRKYYLINGAMYEDEVERAPLRQRAWVVQEIWLAPRNLLLTKNQLWWECCEREACESYPRGLPEALLSVDWLEKQDKSSINKETRWGKLSFVYNRWDSLVKTYTSCKLTFPSDRIIAFTGILQHFQEAIPNDDCLAGHWHSKLPQSLSWVSLRDRWSYRPAASRAPSWSWTSMEGPVAFNHTPEFAENGVVKVVCNIRDIQMVRVGPTDGSDLKSGWLKLSGHLTRVGCIEGHLTVEKNDGSFDFIQGSTDDSTGSPKKDNWTAVEFDENTKSGEIAMSYLDGLTCYALLSGDFSTCQRTVISWDALEKEMYSFPIIKWEQDNTSWSRGLILCETVVESQRVFQRIGSFTISGLVPAFKNYNGTYKT</sequence>
<dbReference type="Pfam" id="PF06985">
    <property type="entry name" value="HET"/>
    <property type="match status" value="1"/>
</dbReference>
<protein>
    <recommendedName>
        <fullName evidence="1">Heterokaryon incompatibility domain-containing protein</fullName>
    </recommendedName>
</protein>
<organism evidence="2 3">
    <name type="scientific">Cudoniella acicularis</name>
    <dbReference type="NCBI Taxonomy" id="354080"/>
    <lineage>
        <taxon>Eukaryota</taxon>
        <taxon>Fungi</taxon>
        <taxon>Dikarya</taxon>
        <taxon>Ascomycota</taxon>
        <taxon>Pezizomycotina</taxon>
        <taxon>Leotiomycetes</taxon>
        <taxon>Helotiales</taxon>
        <taxon>Tricladiaceae</taxon>
        <taxon>Cudoniella</taxon>
    </lineage>
</organism>
<feature type="domain" description="Heterokaryon incompatibility" evidence="1">
    <location>
        <begin position="316"/>
        <end position="464"/>
    </location>
</feature>
<comment type="caution">
    <text evidence="2">The sequence shown here is derived from an EMBL/GenBank/DDBJ whole genome shotgun (WGS) entry which is preliminary data.</text>
</comment>
<evidence type="ECO:0000313" key="2">
    <source>
        <dbReference type="EMBL" id="KAF4631972.1"/>
    </source>
</evidence>
<evidence type="ECO:0000313" key="3">
    <source>
        <dbReference type="Proteomes" id="UP000566819"/>
    </source>
</evidence>
<reference evidence="2 3" key="1">
    <citation type="submission" date="2020-03" db="EMBL/GenBank/DDBJ databases">
        <title>Draft Genome Sequence of Cudoniella acicularis.</title>
        <authorList>
            <person name="Buettner E."/>
            <person name="Kellner H."/>
        </authorList>
    </citation>
    <scope>NUCLEOTIDE SEQUENCE [LARGE SCALE GENOMIC DNA]</scope>
    <source>
        <strain evidence="2 3">DSM 108380</strain>
    </source>
</reference>
<dbReference type="PANTHER" id="PTHR33112:SF11">
    <property type="entry name" value="HETEROKARYON INCOMPATIBILITY DOMAIN-CONTAINING PROTEIN"/>
    <property type="match status" value="1"/>
</dbReference>